<feature type="compositionally biased region" description="Low complexity" evidence="1">
    <location>
        <begin position="1036"/>
        <end position="1049"/>
    </location>
</feature>
<protein>
    <submittedName>
        <fullName evidence="3">Uncharacterized protein</fullName>
    </submittedName>
</protein>
<dbReference type="EMBL" id="QQSY01000002">
    <property type="protein sequence ID" value="RDI98703.1"/>
    <property type="molecule type" value="Genomic_DNA"/>
</dbReference>
<dbReference type="InterPro" id="IPR016035">
    <property type="entry name" value="Acyl_Trfase/lysoPLipase"/>
</dbReference>
<dbReference type="SUPFAM" id="SSF52151">
    <property type="entry name" value="FabD/lysophospholipase-like"/>
    <property type="match status" value="2"/>
</dbReference>
<keyword evidence="4" id="KW-1185">Reference proteome</keyword>
<dbReference type="Gene3D" id="3.40.1090.10">
    <property type="entry name" value="Cytosolic phospholipase A2 catalytic domain"/>
    <property type="match status" value="1"/>
</dbReference>
<feature type="transmembrane region" description="Helical" evidence="2">
    <location>
        <begin position="193"/>
        <end position="215"/>
    </location>
</feature>
<dbReference type="GO" id="GO:0046475">
    <property type="term" value="P:glycerophospholipid catabolic process"/>
    <property type="evidence" value="ECO:0007669"/>
    <property type="project" value="TreeGrafter"/>
</dbReference>
<proteinExistence type="predicted"/>
<keyword evidence="2" id="KW-0472">Membrane</keyword>
<feature type="compositionally biased region" description="Pro residues" evidence="1">
    <location>
        <begin position="1024"/>
        <end position="1035"/>
    </location>
</feature>
<dbReference type="GO" id="GO:0005829">
    <property type="term" value="C:cytosol"/>
    <property type="evidence" value="ECO:0007669"/>
    <property type="project" value="TreeGrafter"/>
</dbReference>
<reference evidence="3 4" key="1">
    <citation type="submission" date="2018-07" db="EMBL/GenBank/DDBJ databases">
        <title>Dyella solisilvae sp. nov., isolated from the pine and broad-leaved mixed forest soil.</title>
        <authorList>
            <person name="Gao Z."/>
            <person name="Qiu L."/>
        </authorList>
    </citation>
    <scope>NUCLEOTIDE SEQUENCE [LARGE SCALE GENOMIC DNA]</scope>
    <source>
        <strain evidence="3 4">DHG54</strain>
    </source>
</reference>
<dbReference type="OrthoDB" id="100544at2"/>
<sequence length="1258" mass="133019">MTAHTEWNPAIVLGNADEQAAFNARRHAAKVTAGSMPVGLALSGGGIRSATFCFGLLHALAKNKVLHRVDYLSTVSGGGYIGASLGRLYQSAAKGWRPQAGDGPQSAAAHVEERLGADDSVLLWWLRNNGRYLTPAGGADMILALAGQLRSFLVTQFEVLMLAVLVACIVILPHLLMPYLPLPTFLARFAVSAWWWAIAGIALVALVAAYAYWFLGPFKKTALLSALLGTVVGSYGAYLAWSARKVLATQADNQFSLILTEMVAGLMAIVLTPAIAGWCWARWGGKDRLDEIRRVAFINFLAGCLTLSLLCAVLGALDMTSWHIRYLLDVDLGNHGSFHVGLGAGVAALLLGLGRFGLPVVQTASADGWLKKLPLLEVANVCGALLVLAIGLFWLTLLQILVFSTNVHVIPGLPAAPWMRWAAILLGVVAYLLLNGLDLQQLNRSSLHFFYRSRLARTYVSVGNDRRAQATNYRFVDSVLDESTPARTADIRKVTEQLKHDDVALGDYQPYAAGGPIHLINCCINQTRDDRTGTFNADRKGVCLTVSALGIEVGTQPPSDAVEDFQKHATLAQWVAISGAAIGTGMGSFTNSGLAALMFLSGLRLGYWQRDPLKKPHAQRGGGWAGLLRKIEPGVQKYLAMLSEMFAWFPGLRDPRWYVSDGGHFDNTGVYALLKRRLPLIIMADCGADPTYVFGDVENLIRKARIDYDAAIEFVSPASLTALAGGELGACFGTPDSIQPERGSQSLLLARIRYGDGSRGALLIVKPHCEEDLPLDVAGYADRNPGFPQQSTLNQFFSEEEWESYFHLGGALGQPIDQAVLDHAFQWAWSAEVVGTEVAKLAPPETPPSRSRRIAGTVGASLGAGAVLTALLAGWQALDAHREKEMQSQAAFASQADALLSDLGSTERVSKGFDWELDGRIRLVDSAVAEFAAGDDDIQTMHALFGLLKGLCDKTTDATLQSRCLQDGVLLQGAGRVNLHVGDSFADYATWSAPTPIVAPEPAPAPEGGAGNIAGATTPEATLPSPPPPPPPPPVGAAAAADPSAVAGLGPAVMTGDVATPDPPVAARPGIPGEEGSDVIARDGISLAAVAPVNLAVQRSAPASVQSMAGATISPGLAASSLRAGAEMQARTLCAASATQRFVLYTQIYQDSQPGQTRAVVAAARAVGLIVPGVENVVESAKLQGESAPAAWSRPALLYRPAGEACARALKSYLPTRVQGMQGLQVVPMPASLGGPGNILELWLPAPPGSTLAMGPGR</sequence>
<gene>
    <name evidence="3" type="ORF">DVT68_09295</name>
</gene>
<evidence type="ECO:0000313" key="4">
    <source>
        <dbReference type="Proteomes" id="UP000254711"/>
    </source>
</evidence>
<organism evidence="3 4">
    <name type="scientific">Dyella solisilvae</name>
    <dbReference type="NCBI Taxonomy" id="1920168"/>
    <lineage>
        <taxon>Bacteria</taxon>
        <taxon>Pseudomonadati</taxon>
        <taxon>Pseudomonadota</taxon>
        <taxon>Gammaproteobacteria</taxon>
        <taxon>Lysobacterales</taxon>
        <taxon>Rhodanobacteraceae</taxon>
        <taxon>Dyella</taxon>
    </lineage>
</organism>
<dbReference type="PANTHER" id="PTHR10728">
    <property type="entry name" value="CYTOSOLIC PHOSPHOLIPASE A2"/>
    <property type="match status" value="1"/>
</dbReference>
<feature type="transmembrane region" description="Helical" evidence="2">
    <location>
        <begin position="263"/>
        <end position="283"/>
    </location>
</feature>
<dbReference type="AlphaFoldDB" id="A0A370K7U3"/>
<evidence type="ECO:0000313" key="3">
    <source>
        <dbReference type="EMBL" id="RDI98703.1"/>
    </source>
</evidence>
<feature type="transmembrane region" description="Helical" evidence="2">
    <location>
        <begin position="295"/>
        <end position="317"/>
    </location>
</feature>
<feature type="transmembrane region" description="Helical" evidence="2">
    <location>
        <begin position="222"/>
        <end position="243"/>
    </location>
</feature>
<accession>A0A370K7U3</accession>
<dbReference type="GO" id="GO:0004623">
    <property type="term" value="F:phospholipase A2 activity"/>
    <property type="evidence" value="ECO:0007669"/>
    <property type="project" value="TreeGrafter"/>
</dbReference>
<feature type="compositionally biased region" description="Low complexity" evidence="1">
    <location>
        <begin position="1013"/>
        <end position="1023"/>
    </location>
</feature>
<dbReference type="PANTHER" id="PTHR10728:SF40">
    <property type="entry name" value="PATATIN FAMILY PROTEIN"/>
    <property type="match status" value="1"/>
</dbReference>
<comment type="caution">
    <text evidence="3">The sequence shown here is derived from an EMBL/GenBank/DDBJ whole genome shotgun (WGS) entry which is preliminary data.</text>
</comment>
<feature type="region of interest" description="Disordered" evidence="1">
    <location>
        <begin position="997"/>
        <end position="1078"/>
    </location>
</feature>
<dbReference type="RefSeq" id="WP_114824792.1">
    <property type="nucleotide sequence ID" value="NZ_QQSY01000002.1"/>
</dbReference>
<feature type="transmembrane region" description="Helical" evidence="2">
    <location>
        <begin position="337"/>
        <end position="358"/>
    </location>
</feature>
<feature type="transmembrane region" description="Helical" evidence="2">
    <location>
        <begin position="418"/>
        <end position="437"/>
    </location>
</feature>
<keyword evidence="2" id="KW-0812">Transmembrane</keyword>
<evidence type="ECO:0000256" key="2">
    <source>
        <dbReference type="SAM" id="Phobius"/>
    </source>
</evidence>
<evidence type="ECO:0000256" key="1">
    <source>
        <dbReference type="SAM" id="MobiDB-lite"/>
    </source>
</evidence>
<name>A0A370K7U3_9GAMM</name>
<keyword evidence="2" id="KW-1133">Transmembrane helix</keyword>
<feature type="transmembrane region" description="Helical" evidence="2">
    <location>
        <begin position="378"/>
        <end position="398"/>
    </location>
</feature>
<feature type="transmembrane region" description="Helical" evidence="2">
    <location>
        <begin position="159"/>
        <end position="181"/>
    </location>
</feature>
<dbReference type="Proteomes" id="UP000254711">
    <property type="component" value="Unassembled WGS sequence"/>
</dbReference>